<dbReference type="PANTHER" id="PTHR30290:SF9">
    <property type="entry name" value="OLIGOPEPTIDE-BINDING PROTEIN APPA"/>
    <property type="match status" value="1"/>
</dbReference>
<dbReference type="Pfam" id="PF00496">
    <property type="entry name" value="SBP_bac_5"/>
    <property type="match status" value="1"/>
</dbReference>
<evidence type="ECO:0000313" key="7">
    <source>
        <dbReference type="Proteomes" id="UP000183995"/>
    </source>
</evidence>
<dbReference type="Gene3D" id="3.10.105.10">
    <property type="entry name" value="Dipeptide-binding Protein, Domain 3"/>
    <property type="match status" value="1"/>
</dbReference>
<dbReference type="GO" id="GO:0015833">
    <property type="term" value="P:peptide transport"/>
    <property type="evidence" value="ECO:0007669"/>
    <property type="project" value="TreeGrafter"/>
</dbReference>
<protein>
    <submittedName>
        <fullName evidence="6">Peptide/nickel transport system substrate-binding protein</fullName>
    </submittedName>
</protein>
<gene>
    <name evidence="6" type="ORF">SAMN02745823_02011</name>
</gene>
<dbReference type="GO" id="GO:1904680">
    <property type="term" value="F:peptide transmembrane transporter activity"/>
    <property type="evidence" value="ECO:0007669"/>
    <property type="project" value="TreeGrafter"/>
</dbReference>
<evidence type="ECO:0000256" key="1">
    <source>
        <dbReference type="ARBA" id="ARBA00005695"/>
    </source>
</evidence>
<dbReference type="InterPro" id="IPR030678">
    <property type="entry name" value="Peptide/Ni-bd"/>
</dbReference>
<dbReference type="Proteomes" id="UP000183995">
    <property type="component" value="Unassembled WGS sequence"/>
</dbReference>
<organism evidence="6 7">
    <name type="scientific">Sporobacter termitidis DSM 10068</name>
    <dbReference type="NCBI Taxonomy" id="1123282"/>
    <lineage>
        <taxon>Bacteria</taxon>
        <taxon>Bacillati</taxon>
        <taxon>Bacillota</taxon>
        <taxon>Clostridia</taxon>
        <taxon>Eubacteriales</taxon>
        <taxon>Oscillospiraceae</taxon>
        <taxon>Sporobacter</taxon>
    </lineage>
</organism>
<dbReference type="RefSeq" id="WP_073078409.1">
    <property type="nucleotide sequence ID" value="NZ_FQXV01000006.1"/>
</dbReference>
<dbReference type="InterPro" id="IPR000914">
    <property type="entry name" value="SBP_5_dom"/>
</dbReference>
<evidence type="ECO:0000256" key="4">
    <source>
        <dbReference type="SAM" id="SignalP"/>
    </source>
</evidence>
<keyword evidence="7" id="KW-1185">Reference proteome</keyword>
<dbReference type="EMBL" id="FQXV01000006">
    <property type="protein sequence ID" value="SHI02869.1"/>
    <property type="molecule type" value="Genomic_DNA"/>
</dbReference>
<feature type="domain" description="Solute-binding protein family 5" evidence="5">
    <location>
        <begin position="97"/>
        <end position="449"/>
    </location>
</feature>
<keyword evidence="3 4" id="KW-0732">Signal</keyword>
<dbReference type="SUPFAM" id="SSF53850">
    <property type="entry name" value="Periplasmic binding protein-like II"/>
    <property type="match status" value="1"/>
</dbReference>
<dbReference type="AlphaFoldDB" id="A0A1M5XSY7"/>
<name>A0A1M5XSY7_9FIRM</name>
<accession>A0A1M5XSY7</accession>
<dbReference type="Gene3D" id="3.90.76.10">
    <property type="entry name" value="Dipeptide-binding Protein, Domain 1"/>
    <property type="match status" value="1"/>
</dbReference>
<evidence type="ECO:0000256" key="2">
    <source>
        <dbReference type="ARBA" id="ARBA00022448"/>
    </source>
</evidence>
<dbReference type="GO" id="GO:0042597">
    <property type="term" value="C:periplasmic space"/>
    <property type="evidence" value="ECO:0007669"/>
    <property type="project" value="UniProtKB-ARBA"/>
</dbReference>
<evidence type="ECO:0000256" key="3">
    <source>
        <dbReference type="ARBA" id="ARBA00022729"/>
    </source>
</evidence>
<feature type="signal peptide" evidence="4">
    <location>
        <begin position="1"/>
        <end position="19"/>
    </location>
</feature>
<dbReference type="GO" id="GO:0043190">
    <property type="term" value="C:ATP-binding cassette (ABC) transporter complex"/>
    <property type="evidence" value="ECO:0007669"/>
    <property type="project" value="InterPro"/>
</dbReference>
<proteinExistence type="inferred from homology"/>
<dbReference type="InterPro" id="IPR039424">
    <property type="entry name" value="SBP_5"/>
</dbReference>
<dbReference type="OrthoDB" id="239741at2"/>
<feature type="chain" id="PRO_5038719485" evidence="4">
    <location>
        <begin position="20"/>
        <end position="528"/>
    </location>
</feature>
<keyword evidence="2" id="KW-0813">Transport</keyword>
<reference evidence="6 7" key="1">
    <citation type="submission" date="2016-11" db="EMBL/GenBank/DDBJ databases">
        <authorList>
            <person name="Jaros S."/>
            <person name="Januszkiewicz K."/>
            <person name="Wedrychowicz H."/>
        </authorList>
    </citation>
    <scope>NUCLEOTIDE SEQUENCE [LARGE SCALE GENOMIC DNA]</scope>
    <source>
        <strain evidence="6 7">DSM 10068</strain>
    </source>
</reference>
<comment type="similarity">
    <text evidence="1">Belongs to the bacterial solute-binding protein 5 family.</text>
</comment>
<dbReference type="PIRSF" id="PIRSF002741">
    <property type="entry name" value="MppA"/>
    <property type="match status" value="1"/>
</dbReference>
<dbReference type="STRING" id="1123282.SAMN02745823_02011"/>
<sequence>MKKAVSILLALTLAFSLLACGQKTNTAAGESSPSASAGGAQTPVPAAPQYGGTLRMVTPAEGAAPIGLPWKIAPSDVWLTWPFLETLLKQQLDGTCTPLLAESYDIDTAGNTITFKLRQGVKFHDGSDFNAEVAKWNIDMIHDNSASKPTYDNVTVVSPYEVSIHYPDGINNSSSAGWATTGSVMISMEAYKKNGEEWTAEHPVGTGPFKFIEYVKGASVKGEKFDGYWQKEYPYLDSVELVMIKDVMTQNIALQSTGDQSIDILNTNNGDQIQNLTNQGFAVQSIPLGPIGFLPSSDDPSSPFAKPEVRQALSYAIDRDAICNARGFGVWKPAYQINAEGYGGHSEDPAFGVPRYDPVKAKALLAQAGYPDGFKTTLYGQPGMADKDAVVAMQSMLAAVGITAEVSFPDSGGYSDLRGNGWDGILVQSNRNLPVMETVYTLLYDNKRNYFKSIQHPQELQELVEKATNKLGQNDAELLDLQKYILDNALFVPLYFTYDTYIYKPTVQNFKNTGSSSGNLFEIWLSQK</sequence>
<dbReference type="CDD" id="cd00995">
    <property type="entry name" value="PBP2_NikA_DppA_OppA_like"/>
    <property type="match status" value="1"/>
</dbReference>
<dbReference type="PROSITE" id="PS51257">
    <property type="entry name" value="PROKAR_LIPOPROTEIN"/>
    <property type="match status" value="1"/>
</dbReference>
<evidence type="ECO:0000259" key="5">
    <source>
        <dbReference type="Pfam" id="PF00496"/>
    </source>
</evidence>
<evidence type="ECO:0000313" key="6">
    <source>
        <dbReference type="EMBL" id="SHI02869.1"/>
    </source>
</evidence>
<dbReference type="PANTHER" id="PTHR30290">
    <property type="entry name" value="PERIPLASMIC BINDING COMPONENT OF ABC TRANSPORTER"/>
    <property type="match status" value="1"/>
</dbReference>
<dbReference type="Gene3D" id="3.40.190.10">
    <property type="entry name" value="Periplasmic binding protein-like II"/>
    <property type="match status" value="1"/>
</dbReference>